<dbReference type="InterPro" id="IPR036388">
    <property type="entry name" value="WH-like_DNA-bd_sf"/>
</dbReference>
<dbReference type="Pfam" id="PF00072">
    <property type="entry name" value="Response_reg"/>
    <property type="match status" value="1"/>
</dbReference>
<organism evidence="2 3">
    <name type="scientific">Marine Group I thaumarchaeote SCGC AAA799-P11</name>
    <dbReference type="NCBI Taxonomy" id="1502295"/>
    <lineage>
        <taxon>Archaea</taxon>
        <taxon>Nitrososphaerota</taxon>
        <taxon>Marine Group I</taxon>
    </lineage>
</organism>
<dbReference type="GO" id="GO:0000156">
    <property type="term" value="F:phosphorelay response regulator activity"/>
    <property type="evidence" value="ECO:0007669"/>
    <property type="project" value="TreeGrafter"/>
</dbReference>
<evidence type="ECO:0000313" key="2">
    <source>
        <dbReference type="EMBL" id="KFM19984.1"/>
    </source>
</evidence>
<dbReference type="PANTHER" id="PTHR45526">
    <property type="entry name" value="TRANSCRIPTIONAL REGULATORY PROTEIN DPIA"/>
    <property type="match status" value="1"/>
</dbReference>
<gene>
    <name evidence="2" type="ORF">AAA799P11_00288</name>
</gene>
<accession>A0A087S2N0</accession>
<comment type="caution">
    <text evidence="2">The sequence shown here is derived from an EMBL/GenBank/DDBJ whole genome shotgun (WGS) entry which is preliminary data.</text>
</comment>
<dbReference type="InterPro" id="IPR036390">
    <property type="entry name" value="WH_DNA-bd_sf"/>
</dbReference>
<dbReference type="AlphaFoldDB" id="A0A087S2N0"/>
<feature type="domain" description="Response regulatory" evidence="1">
    <location>
        <begin position="6"/>
        <end position="126"/>
    </location>
</feature>
<dbReference type="CDD" id="cd00156">
    <property type="entry name" value="REC"/>
    <property type="match status" value="1"/>
</dbReference>
<dbReference type="SMART" id="SM00448">
    <property type="entry name" value="REC"/>
    <property type="match status" value="1"/>
</dbReference>
<dbReference type="Gene3D" id="1.10.10.10">
    <property type="entry name" value="Winged helix-like DNA-binding domain superfamily/Winged helix DNA-binding domain"/>
    <property type="match status" value="1"/>
</dbReference>
<keyword evidence="3" id="KW-1185">Reference proteome</keyword>
<dbReference type="PROSITE" id="PS50110">
    <property type="entry name" value="RESPONSE_REGULATORY"/>
    <property type="match status" value="1"/>
</dbReference>
<dbReference type="SUPFAM" id="SSF52172">
    <property type="entry name" value="CheY-like"/>
    <property type="match status" value="1"/>
</dbReference>
<dbReference type="EMBL" id="JOSZ01000003">
    <property type="protein sequence ID" value="KFM19984.1"/>
    <property type="molecule type" value="Genomic_DNA"/>
</dbReference>
<dbReference type="PANTHER" id="PTHR45526:SF1">
    <property type="entry name" value="TRANSCRIPTIONAL REGULATORY PROTEIN DCUR-RELATED"/>
    <property type="match status" value="1"/>
</dbReference>
<dbReference type="Proteomes" id="UP000029387">
    <property type="component" value="Unassembled WGS sequence"/>
</dbReference>
<dbReference type="Pfam" id="PF18551">
    <property type="entry name" value="TackOD1"/>
    <property type="match status" value="1"/>
</dbReference>
<name>A0A087S2N0_9ARCH</name>
<dbReference type="InterPro" id="IPR051271">
    <property type="entry name" value="2C-system_Tx_regulators"/>
</dbReference>
<reference evidence="2 3" key="1">
    <citation type="submission" date="2014-06" db="EMBL/GenBank/DDBJ databases">
        <authorList>
            <person name="Ngugi D.K."/>
            <person name="Blom J."/>
            <person name="Alam I."/>
            <person name="Rashid M."/>
            <person name="Baalawi W."/>
            <person name="Zhang G."/>
            <person name="Hikmawan T."/>
            <person name="Guan Y."/>
            <person name="Antunes A."/>
            <person name="Siam R."/>
            <person name="El-Dorry H."/>
            <person name="Bajic V."/>
            <person name="Stingl U."/>
        </authorList>
    </citation>
    <scope>NUCLEOTIDE SEQUENCE [LARGE SCALE GENOMIC DNA]</scope>
    <source>
        <strain evidence="2">SCGC AAA799-P11</strain>
    </source>
</reference>
<dbReference type="SUPFAM" id="SSF46785">
    <property type="entry name" value="Winged helix' DNA-binding domain"/>
    <property type="match status" value="1"/>
</dbReference>
<evidence type="ECO:0000259" key="1">
    <source>
        <dbReference type="PROSITE" id="PS50110"/>
    </source>
</evidence>
<dbReference type="InterPro" id="IPR001789">
    <property type="entry name" value="Sig_transdc_resp-reg_receiver"/>
</dbReference>
<evidence type="ECO:0000313" key="3">
    <source>
        <dbReference type="Proteomes" id="UP000029387"/>
    </source>
</evidence>
<dbReference type="Gene3D" id="3.40.50.2300">
    <property type="match status" value="1"/>
</dbReference>
<dbReference type="InterPro" id="IPR040572">
    <property type="entry name" value="TackOD1"/>
</dbReference>
<dbReference type="InterPro" id="IPR011006">
    <property type="entry name" value="CheY-like_superfamily"/>
</dbReference>
<sequence>MGEKNDILIVEDSAAVGMLLKSYLEKLGYTEIHTCDTGETAISTFAELVSQGKPPVVLLDYMLPDMDARSVLTQMLEVKPDVRVILETATEKEDAGIKELIRLGVYQYLEKPIRFEKLKDVFDTIEKEQSFFMKESKQMELLKQAEKEAEEKIQGHIDFILKSANQISFNKIVAILGFSDDTIINYLKKLQEEGKITPLGEKKEIACNRCDSVKTSQIFFCPNCKSSNFKLGKLIEHYDCGNITEESTYHNDECPNCNKQIKALGVDYRVMKNHYICNNCDEFFPEISIEYLCLKCENKFSMEDARWKSSVNYKAVNMK</sequence>
<protein>
    <submittedName>
        <fullName evidence="2">Putative C4-dicarboxylate response regulator DctR protein</fullName>
    </submittedName>
</protein>
<proteinExistence type="predicted"/>